<dbReference type="Pfam" id="PF11903">
    <property type="entry name" value="ParD_like"/>
    <property type="match status" value="1"/>
</dbReference>
<sequence length="73" mass="8314">MTTSSIKLDQSLIDDANIIAKALNRTASEQIEHWCKIGKTMEDNSDLTYDFVKQALIAKEEKNSDLLETYTFD</sequence>
<protein>
    <recommendedName>
        <fullName evidence="3">ParD-like antitoxin of type II toxin-antitoxin system</fullName>
    </recommendedName>
</protein>
<keyword evidence="2" id="KW-1185">Reference proteome</keyword>
<proteinExistence type="predicted"/>
<dbReference type="EMBL" id="BSSU01000006">
    <property type="protein sequence ID" value="GLX81862.1"/>
    <property type="molecule type" value="Genomic_DNA"/>
</dbReference>
<gene>
    <name evidence="1" type="ORF">theurythT_13140</name>
</gene>
<evidence type="ECO:0008006" key="3">
    <source>
        <dbReference type="Google" id="ProtNLM"/>
    </source>
</evidence>
<accession>A0ABQ6H2Q9</accession>
<dbReference type="Proteomes" id="UP001157133">
    <property type="component" value="Unassembled WGS sequence"/>
</dbReference>
<evidence type="ECO:0000313" key="2">
    <source>
        <dbReference type="Proteomes" id="UP001157133"/>
    </source>
</evidence>
<name>A0ABQ6H2Q9_9GAMM</name>
<dbReference type="InterPro" id="IPR021831">
    <property type="entry name" value="ParD-like"/>
</dbReference>
<evidence type="ECO:0000313" key="1">
    <source>
        <dbReference type="EMBL" id="GLX81862.1"/>
    </source>
</evidence>
<dbReference type="RefSeq" id="WP_284207208.1">
    <property type="nucleotide sequence ID" value="NZ_BSSU01000006.1"/>
</dbReference>
<organism evidence="1 2">
    <name type="scientific">Thalassotalea eurytherma</name>
    <dbReference type="NCBI Taxonomy" id="1144278"/>
    <lineage>
        <taxon>Bacteria</taxon>
        <taxon>Pseudomonadati</taxon>
        <taxon>Pseudomonadota</taxon>
        <taxon>Gammaproteobacteria</taxon>
        <taxon>Alteromonadales</taxon>
        <taxon>Colwelliaceae</taxon>
        <taxon>Thalassotalea</taxon>
    </lineage>
</organism>
<reference evidence="1 2" key="1">
    <citation type="submission" date="2023-03" db="EMBL/GenBank/DDBJ databases">
        <title>Draft genome sequence of Thalassotalea eurytherma JCM 18482T.</title>
        <authorList>
            <person name="Sawabe T."/>
        </authorList>
    </citation>
    <scope>NUCLEOTIDE SEQUENCE [LARGE SCALE GENOMIC DNA]</scope>
    <source>
        <strain evidence="1 2">JCM 18482</strain>
    </source>
</reference>
<comment type="caution">
    <text evidence="1">The sequence shown here is derived from an EMBL/GenBank/DDBJ whole genome shotgun (WGS) entry which is preliminary data.</text>
</comment>